<sequence length="159" mass="18344">MEILFSWNGLFKVFIVLIAVYYIAKLLGMLVLRSVSKPGLYFEIKRDMNHFLFAYKVFSAVIIALGFFKAAPIVQLLLILFIGYILINYLKSYLIGLRLKENPKFKVGVEFSCGVYQGYIESILPQGIYIRQGYLKVFLNYSEIILKGYKLAHYSELPS</sequence>
<feature type="transmembrane region" description="Helical" evidence="1">
    <location>
        <begin position="77"/>
        <end position="96"/>
    </location>
</feature>
<keyword evidence="1" id="KW-0812">Transmembrane</keyword>
<reference evidence="2 3" key="1">
    <citation type="submission" date="2018-10" db="EMBL/GenBank/DDBJ databases">
        <title>Genomic Encyclopedia of Archaeal and Bacterial Type Strains, Phase II (KMG-II): from individual species to whole genera.</title>
        <authorList>
            <person name="Goeker M."/>
        </authorList>
    </citation>
    <scope>NUCLEOTIDE SEQUENCE [LARGE SCALE GENOMIC DNA]</scope>
    <source>
        <strain evidence="2 3">DSM 23424</strain>
    </source>
</reference>
<dbReference type="Proteomes" id="UP000271339">
    <property type="component" value="Unassembled WGS sequence"/>
</dbReference>
<accession>A0A3L9YGD5</accession>
<protein>
    <submittedName>
        <fullName evidence="2">Uncharacterized protein</fullName>
    </submittedName>
</protein>
<feature type="transmembrane region" description="Helical" evidence="1">
    <location>
        <begin position="12"/>
        <end position="32"/>
    </location>
</feature>
<organism evidence="2 3">
    <name type="scientific">Ulvibacter antarcticus</name>
    <dbReference type="NCBI Taxonomy" id="442714"/>
    <lineage>
        <taxon>Bacteria</taxon>
        <taxon>Pseudomonadati</taxon>
        <taxon>Bacteroidota</taxon>
        <taxon>Flavobacteriia</taxon>
        <taxon>Flavobacteriales</taxon>
        <taxon>Flavobacteriaceae</taxon>
        <taxon>Ulvibacter</taxon>
    </lineage>
</organism>
<dbReference type="AlphaFoldDB" id="A0A3L9YGD5"/>
<evidence type="ECO:0000256" key="1">
    <source>
        <dbReference type="SAM" id="Phobius"/>
    </source>
</evidence>
<comment type="caution">
    <text evidence="2">The sequence shown here is derived from an EMBL/GenBank/DDBJ whole genome shotgun (WGS) entry which is preliminary data.</text>
</comment>
<evidence type="ECO:0000313" key="3">
    <source>
        <dbReference type="Proteomes" id="UP000271339"/>
    </source>
</evidence>
<keyword evidence="3" id="KW-1185">Reference proteome</keyword>
<dbReference type="EMBL" id="REFC01000013">
    <property type="protein sequence ID" value="RMA58597.1"/>
    <property type="molecule type" value="Genomic_DNA"/>
</dbReference>
<keyword evidence="1" id="KW-0472">Membrane</keyword>
<proteinExistence type="predicted"/>
<evidence type="ECO:0000313" key="2">
    <source>
        <dbReference type="EMBL" id="RMA58597.1"/>
    </source>
</evidence>
<gene>
    <name evidence="2" type="ORF">BXY75_1970</name>
</gene>
<feature type="transmembrane region" description="Helical" evidence="1">
    <location>
        <begin position="53"/>
        <end position="71"/>
    </location>
</feature>
<dbReference type="RefSeq" id="WP_121907545.1">
    <property type="nucleotide sequence ID" value="NZ_REFC01000013.1"/>
</dbReference>
<keyword evidence="1" id="KW-1133">Transmembrane helix</keyword>
<name>A0A3L9YGD5_9FLAO</name>